<name>F4KTM8_HALH1</name>
<accession>F4KTM8</accession>
<dbReference type="EMBL" id="CP002691">
    <property type="protein sequence ID" value="AEE53402.1"/>
    <property type="molecule type" value="Genomic_DNA"/>
</dbReference>
<dbReference type="Proteomes" id="UP000008461">
    <property type="component" value="Chromosome"/>
</dbReference>
<keyword evidence="2" id="KW-1185">Reference proteome</keyword>
<proteinExistence type="predicted"/>
<dbReference type="AlphaFoldDB" id="F4KTM8"/>
<dbReference type="STRING" id="760192.Halhy_5578"/>
<sequence>MSKIFCFAANGPIEGEFRSENAHVALLHSAFRASFTLNRPHFRLKQKYLDML</sequence>
<evidence type="ECO:0000313" key="1">
    <source>
        <dbReference type="EMBL" id="AEE53402.1"/>
    </source>
</evidence>
<protein>
    <submittedName>
        <fullName evidence="1">Uncharacterized protein</fullName>
    </submittedName>
</protein>
<reference key="2">
    <citation type="submission" date="2011-04" db="EMBL/GenBank/DDBJ databases">
        <title>Complete sequence of chromosome of Haliscomenobacter hydrossis DSM 1100.</title>
        <authorList>
            <consortium name="US DOE Joint Genome Institute (JGI-PGF)"/>
            <person name="Lucas S."/>
            <person name="Han J."/>
            <person name="Lapidus A."/>
            <person name="Bruce D."/>
            <person name="Goodwin L."/>
            <person name="Pitluck S."/>
            <person name="Peters L."/>
            <person name="Kyrpides N."/>
            <person name="Mavromatis K."/>
            <person name="Ivanova N."/>
            <person name="Ovchinnikova G."/>
            <person name="Pagani I."/>
            <person name="Daligault H."/>
            <person name="Detter J.C."/>
            <person name="Han C."/>
            <person name="Land M."/>
            <person name="Hauser L."/>
            <person name="Markowitz V."/>
            <person name="Cheng J.-F."/>
            <person name="Hugenholtz P."/>
            <person name="Woyke T."/>
            <person name="Wu D."/>
            <person name="Verbarg S."/>
            <person name="Frueling A."/>
            <person name="Brambilla E."/>
            <person name="Klenk H.-P."/>
            <person name="Eisen J.A."/>
        </authorList>
    </citation>
    <scope>NUCLEOTIDE SEQUENCE</scope>
    <source>
        <strain>DSM 1100</strain>
    </source>
</reference>
<dbReference type="KEGG" id="hhy:Halhy_5578"/>
<organism evidence="1 2">
    <name type="scientific">Haliscomenobacter hydrossis (strain ATCC 27775 / DSM 1100 / LMG 10767 / O)</name>
    <dbReference type="NCBI Taxonomy" id="760192"/>
    <lineage>
        <taxon>Bacteria</taxon>
        <taxon>Pseudomonadati</taxon>
        <taxon>Bacteroidota</taxon>
        <taxon>Saprospiria</taxon>
        <taxon>Saprospirales</taxon>
        <taxon>Haliscomenobacteraceae</taxon>
        <taxon>Haliscomenobacter</taxon>
    </lineage>
</organism>
<evidence type="ECO:0000313" key="2">
    <source>
        <dbReference type="Proteomes" id="UP000008461"/>
    </source>
</evidence>
<dbReference type="HOGENOM" id="CLU_3080476_0_0_10"/>
<reference evidence="1 2" key="1">
    <citation type="journal article" date="2011" name="Stand. Genomic Sci.">
        <title>Complete genome sequence of Haliscomenobacter hydrossis type strain (O).</title>
        <authorList>
            <consortium name="US DOE Joint Genome Institute (JGI-PGF)"/>
            <person name="Daligault H."/>
            <person name="Lapidus A."/>
            <person name="Zeytun A."/>
            <person name="Nolan M."/>
            <person name="Lucas S."/>
            <person name="Del Rio T.G."/>
            <person name="Tice H."/>
            <person name="Cheng J.F."/>
            <person name="Tapia R."/>
            <person name="Han C."/>
            <person name="Goodwin L."/>
            <person name="Pitluck S."/>
            <person name="Liolios K."/>
            <person name="Pagani I."/>
            <person name="Ivanova N."/>
            <person name="Huntemann M."/>
            <person name="Mavromatis K."/>
            <person name="Mikhailova N."/>
            <person name="Pati A."/>
            <person name="Chen A."/>
            <person name="Palaniappan K."/>
            <person name="Land M."/>
            <person name="Hauser L."/>
            <person name="Brambilla E.M."/>
            <person name="Rohde M."/>
            <person name="Verbarg S."/>
            <person name="Goker M."/>
            <person name="Bristow J."/>
            <person name="Eisen J.A."/>
            <person name="Markowitz V."/>
            <person name="Hugenholtz P."/>
            <person name="Kyrpides N.C."/>
            <person name="Klenk H.P."/>
            <person name="Woyke T."/>
        </authorList>
    </citation>
    <scope>NUCLEOTIDE SEQUENCE [LARGE SCALE GENOMIC DNA]</scope>
    <source>
        <strain evidence="2">ATCC 27775 / DSM 1100 / LMG 10767 / O</strain>
    </source>
</reference>
<gene>
    <name evidence="1" type="ordered locus">Halhy_5578</name>
</gene>